<reference evidence="3 4" key="1">
    <citation type="submission" date="2020-08" db="EMBL/GenBank/DDBJ databases">
        <title>Genomic Encyclopedia of Type Strains, Phase III (KMG-III): the genomes of soil and plant-associated and newly described type strains.</title>
        <authorList>
            <person name="Whitman W."/>
        </authorList>
    </citation>
    <scope>NUCLEOTIDE SEQUENCE [LARGE SCALE GENOMIC DNA]</scope>
    <source>
        <strain evidence="3 4">CECT 3273</strain>
    </source>
</reference>
<protein>
    <recommendedName>
        <fullName evidence="2">MmyB-like transcription regulator ligand binding domain-containing protein</fullName>
    </recommendedName>
</protein>
<organism evidence="3 4">
    <name type="scientific">Streptomyces griseomycini</name>
    <dbReference type="NCBI Taxonomy" id="66895"/>
    <lineage>
        <taxon>Bacteria</taxon>
        <taxon>Bacillati</taxon>
        <taxon>Actinomycetota</taxon>
        <taxon>Actinomycetes</taxon>
        <taxon>Kitasatosporales</taxon>
        <taxon>Streptomycetaceae</taxon>
        <taxon>Streptomyces</taxon>
    </lineage>
</organism>
<evidence type="ECO:0000313" key="4">
    <source>
        <dbReference type="Proteomes" id="UP000579523"/>
    </source>
</evidence>
<evidence type="ECO:0000259" key="2">
    <source>
        <dbReference type="Pfam" id="PF17765"/>
    </source>
</evidence>
<dbReference type="InterPro" id="IPR041413">
    <property type="entry name" value="MLTR_LBD"/>
</dbReference>
<name>A0A7W7LZG1_9ACTN</name>
<proteinExistence type="predicted"/>
<keyword evidence="4" id="KW-1185">Reference proteome</keyword>
<evidence type="ECO:0000313" key="3">
    <source>
        <dbReference type="EMBL" id="MBB4899319.1"/>
    </source>
</evidence>
<dbReference type="EMBL" id="JACHJI010000005">
    <property type="protein sequence ID" value="MBB4899319.1"/>
    <property type="molecule type" value="Genomic_DNA"/>
</dbReference>
<dbReference type="Gene3D" id="3.30.450.180">
    <property type="match status" value="1"/>
</dbReference>
<dbReference type="Proteomes" id="UP000579523">
    <property type="component" value="Unassembled WGS sequence"/>
</dbReference>
<gene>
    <name evidence="3" type="ORF">FHS37_003379</name>
</gene>
<sequence length="171" mass="18594">MTCGEDAQGEHQGQPRGQPQREHRRQRRADDRPDGEDGDQKPGLGDAGLQVSRDLGQQAGHDELGGAHQERAQREHAHDERKPGGRCPLRLLDSITVSAAFVRNGRPDVVATNPLARALRAPMFDSATTDKRGRANFARCHFLDPGSQDFFVDWEAGATATVALLRAEAGA</sequence>
<evidence type="ECO:0000256" key="1">
    <source>
        <dbReference type="SAM" id="MobiDB-lite"/>
    </source>
</evidence>
<dbReference type="AlphaFoldDB" id="A0A7W7LZG1"/>
<feature type="region of interest" description="Disordered" evidence="1">
    <location>
        <begin position="1"/>
        <end position="86"/>
    </location>
</feature>
<accession>A0A7W7LZG1</accession>
<dbReference type="Pfam" id="PF17765">
    <property type="entry name" value="MLTR_LBD"/>
    <property type="match status" value="1"/>
</dbReference>
<feature type="domain" description="MmyB-like transcription regulator ligand binding" evidence="2">
    <location>
        <begin position="89"/>
        <end position="170"/>
    </location>
</feature>
<feature type="compositionally biased region" description="Basic and acidic residues" evidence="1">
    <location>
        <begin position="60"/>
        <end position="83"/>
    </location>
</feature>
<comment type="caution">
    <text evidence="3">The sequence shown here is derived from an EMBL/GenBank/DDBJ whole genome shotgun (WGS) entry which is preliminary data.</text>
</comment>